<feature type="transmembrane region" description="Helical" evidence="7">
    <location>
        <begin position="165"/>
        <end position="184"/>
    </location>
</feature>
<name>A0A5J6V1T3_9MICO</name>
<sequence>MTLGLPVLCGLVAAAVVLLWTQAAPGQATGDRPGGGASAAPSVPGASREPGDGEGEPAPRSSLREDARRLLSRLGVGRAERRRDAELQVLDGLAAALEAGLPVPQAVVLAVSQVDQRPDRQDDTGLAGGWNELARAAGQGQALAPVWHRLARRTASPTLHSVARAWRVAALTGAPLAGAIRVSAHASRERRRLERAVQVATAGARATVTVLTLLPLAGVGLAAVLGVPPTSLYSHPVALAGAGAGAVLVVVGQAWSRRMVGRVLHALT</sequence>
<dbReference type="AlphaFoldDB" id="A0A5J6V1T3"/>
<feature type="transmembrane region" description="Helical" evidence="7">
    <location>
        <begin position="204"/>
        <end position="227"/>
    </location>
</feature>
<dbReference type="PANTHER" id="PTHR35007">
    <property type="entry name" value="INTEGRAL MEMBRANE PROTEIN-RELATED"/>
    <property type="match status" value="1"/>
</dbReference>
<evidence type="ECO:0000259" key="9">
    <source>
        <dbReference type="Pfam" id="PF00482"/>
    </source>
</evidence>
<evidence type="ECO:0000256" key="1">
    <source>
        <dbReference type="ARBA" id="ARBA00004651"/>
    </source>
</evidence>
<feature type="transmembrane region" description="Helical" evidence="7">
    <location>
        <begin position="233"/>
        <end position="255"/>
    </location>
</feature>
<evidence type="ECO:0000256" key="2">
    <source>
        <dbReference type="ARBA" id="ARBA00022475"/>
    </source>
</evidence>
<organism evidence="10 11">
    <name type="scientific">Ornithinimicrobium pratense</name>
    <dbReference type="NCBI Taxonomy" id="2593973"/>
    <lineage>
        <taxon>Bacteria</taxon>
        <taxon>Bacillati</taxon>
        <taxon>Actinomycetota</taxon>
        <taxon>Actinomycetes</taxon>
        <taxon>Micrococcales</taxon>
        <taxon>Ornithinimicrobiaceae</taxon>
        <taxon>Ornithinimicrobium</taxon>
    </lineage>
</organism>
<keyword evidence="11" id="KW-1185">Reference proteome</keyword>
<keyword evidence="8" id="KW-0732">Signal</keyword>
<proteinExistence type="predicted"/>
<dbReference type="EMBL" id="CP044427">
    <property type="protein sequence ID" value="QFG67595.1"/>
    <property type="molecule type" value="Genomic_DNA"/>
</dbReference>
<evidence type="ECO:0000256" key="7">
    <source>
        <dbReference type="SAM" id="Phobius"/>
    </source>
</evidence>
<feature type="domain" description="Type II secretion system protein GspF" evidence="9">
    <location>
        <begin position="92"/>
        <end position="219"/>
    </location>
</feature>
<keyword evidence="5 7" id="KW-0472">Membrane</keyword>
<dbReference type="PANTHER" id="PTHR35007:SF4">
    <property type="entry name" value="CONSERVED TRANSMEMBRANE PROTEIN-RELATED"/>
    <property type="match status" value="1"/>
</dbReference>
<evidence type="ECO:0000256" key="8">
    <source>
        <dbReference type="SAM" id="SignalP"/>
    </source>
</evidence>
<protein>
    <recommendedName>
        <fullName evidence="9">Type II secretion system protein GspF domain-containing protein</fullName>
    </recommendedName>
</protein>
<dbReference type="KEGG" id="serw:FY030_01605"/>
<keyword evidence="4 7" id="KW-1133">Transmembrane helix</keyword>
<evidence type="ECO:0000256" key="5">
    <source>
        <dbReference type="ARBA" id="ARBA00023136"/>
    </source>
</evidence>
<feature type="signal peptide" evidence="8">
    <location>
        <begin position="1"/>
        <end position="23"/>
    </location>
</feature>
<dbReference type="InterPro" id="IPR018076">
    <property type="entry name" value="T2SS_GspF_dom"/>
</dbReference>
<evidence type="ECO:0000256" key="6">
    <source>
        <dbReference type="SAM" id="MobiDB-lite"/>
    </source>
</evidence>
<comment type="subcellular location">
    <subcellularLocation>
        <location evidence="1">Cell membrane</location>
        <topology evidence="1">Multi-pass membrane protein</topology>
    </subcellularLocation>
</comment>
<dbReference type="OrthoDB" id="4870387at2"/>
<evidence type="ECO:0000256" key="4">
    <source>
        <dbReference type="ARBA" id="ARBA00022989"/>
    </source>
</evidence>
<evidence type="ECO:0000313" key="10">
    <source>
        <dbReference type="EMBL" id="QFG67595.1"/>
    </source>
</evidence>
<evidence type="ECO:0000313" key="11">
    <source>
        <dbReference type="Proteomes" id="UP000326546"/>
    </source>
</evidence>
<feature type="compositionally biased region" description="Low complexity" evidence="6">
    <location>
        <begin position="38"/>
        <end position="47"/>
    </location>
</feature>
<feature type="chain" id="PRO_5023861114" description="Type II secretion system protein GspF domain-containing protein" evidence="8">
    <location>
        <begin position="24"/>
        <end position="268"/>
    </location>
</feature>
<gene>
    <name evidence="10" type="ORF">FY030_01605</name>
</gene>
<dbReference type="RefSeq" id="WP_158059992.1">
    <property type="nucleotide sequence ID" value="NZ_CP044427.1"/>
</dbReference>
<feature type="region of interest" description="Disordered" evidence="6">
    <location>
        <begin position="27"/>
        <end position="66"/>
    </location>
</feature>
<evidence type="ECO:0000256" key="3">
    <source>
        <dbReference type="ARBA" id="ARBA00022692"/>
    </source>
</evidence>
<dbReference type="Proteomes" id="UP000326546">
    <property type="component" value="Chromosome"/>
</dbReference>
<reference evidence="10 11" key="1">
    <citation type="submission" date="2019-09" db="EMBL/GenBank/DDBJ databases">
        <title>Serinicoccus pratensis sp. nov., isolated from meadow soil.</title>
        <authorList>
            <person name="Zhang W."/>
        </authorList>
    </citation>
    <scope>NUCLEOTIDE SEQUENCE [LARGE SCALE GENOMIC DNA]</scope>
    <source>
        <strain evidence="10 11">W204</strain>
    </source>
</reference>
<accession>A0A5J6V1T3</accession>
<dbReference type="Pfam" id="PF00482">
    <property type="entry name" value="T2SSF"/>
    <property type="match status" value="1"/>
</dbReference>
<keyword evidence="3 7" id="KW-0812">Transmembrane</keyword>
<dbReference type="GO" id="GO:0005886">
    <property type="term" value="C:plasma membrane"/>
    <property type="evidence" value="ECO:0007669"/>
    <property type="project" value="UniProtKB-SubCell"/>
</dbReference>
<keyword evidence="2" id="KW-1003">Cell membrane</keyword>